<evidence type="ECO:0000313" key="1">
    <source>
        <dbReference type="EMBL" id="GEB51428.1"/>
    </source>
</evidence>
<gene>
    <name evidence="1" type="ORF">SCA03_39790</name>
</gene>
<dbReference type="AlphaFoldDB" id="A0A4Y3R3X0"/>
<name>A0A4Y3R3X0_STRCI</name>
<comment type="caution">
    <text evidence="1">The sequence shown here is derived from an EMBL/GenBank/DDBJ whole genome shotgun (WGS) entry which is preliminary data.</text>
</comment>
<dbReference type="Proteomes" id="UP000319210">
    <property type="component" value="Unassembled WGS sequence"/>
</dbReference>
<protein>
    <submittedName>
        <fullName evidence="1">Uncharacterized protein</fullName>
    </submittedName>
</protein>
<reference evidence="1 2" key="1">
    <citation type="submission" date="2019-06" db="EMBL/GenBank/DDBJ databases">
        <title>Whole genome shotgun sequence of Streptomyces cacaoi subsp. cacaoi NBRC 12748.</title>
        <authorList>
            <person name="Hosoyama A."/>
            <person name="Uohara A."/>
            <person name="Ohji S."/>
            <person name="Ichikawa N."/>
        </authorList>
    </citation>
    <scope>NUCLEOTIDE SEQUENCE [LARGE SCALE GENOMIC DNA]</scope>
    <source>
        <strain evidence="1 2">NBRC 12748</strain>
    </source>
</reference>
<evidence type="ECO:0000313" key="2">
    <source>
        <dbReference type="Proteomes" id="UP000319210"/>
    </source>
</evidence>
<accession>A0A4Y3R3X0</accession>
<sequence length="115" mass="11648">MLAWAGMVVARVRWAAPAELVAGPAEVARPGEVARGAGERLRSGTVARSGRWPGVQVWGTAGKAAWARRAAVVGQRSQAGGAAGVQVGGCGRMQGRVAAGCRAGVRSGWGSEWVG</sequence>
<keyword evidence="2" id="KW-1185">Reference proteome</keyword>
<dbReference type="EMBL" id="BJMM01000020">
    <property type="protein sequence ID" value="GEB51428.1"/>
    <property type="molecule type" value="Genomic_DNA"/>
</dbReference>
<proteinExistence type="predicted"/>
<organism evidence="1 2">
    <name type="scientific">Streptomyces cacaoi</name>
    <dbReference type="NCBI Taxonomy" id="1898"/>
    <lineage>
        <taxon>Bacteria</taxon>
        <taxon>Bacillati</taxon>
        <taxon>Actinomycetota</taxon>
        <taxon>Actinomycetes</taxon>
        <taxon>Kitasatosporales</taxon>
        <taxon>Streptomycetaceae</taxon>
        <taxon>Streptomyces</taxon>
    </lineage>
</organism>